<dbReference type="InterPro" id="IPR013783">
    <property type="entry name" value="Ig-like_fold"/>
</dbReference>
<evidence type="ECO:0000313" key="4">
    <source>
        <dbReference type="Proteomes" id="UP000887013"/>
    </source>
</evidence>
<gene>
    <name evidence="3" type="primary">NCL1_25783</name>
    <name evidence="3" type="ORF">NPIL_425202</name>
</gene>
<comment type="similarity">
    <text evidence="1">Belongs to the transglutaminase superfamily. Transglutaminase family.</text>
</comment>
<evidence type="ECO:0000259" key="2">
    <source>
        <dbReference type="Pfam" id="PF00868"/>
    </source>
</evidence>
<dbReference type="Proteomes" id="UP000887013">
    <property type="component" value="Unassembled WGS sequence"/>
</dbReference>
<sequence length="162" mass="18445">MSKKSQHGFKLDWKRPAPAEWITVLPRRRRKKKVNSEDKEVPLIVELVDLCLSLNTVEHHTSDFYAVHGENPRLAIRRGSPFKISVDLNRSFDASKDILCLVFTLKDARSPSYSQNTEVLVPVVLDDDKEKVPAPWQVRVLETQTKTLTLEVTPSPNCIVGE</sequence>
<dbReference type="PANTHER" id="PTHR11590">
    <property type="entry name" value="PROTEIN-GLUTAMINE GAMMA-GLUTAMYLTRANSFERASE"/>
    <property type="match status" value="1"/>
</dbReference>
<dbReference type="Pfam" id="PF00868">
    <property type="entry name" value="Transglut_N"/>
    <property type="match status" value="1"/>
</dbReference>
<name>A0A8X6MTV0_NEPPI</name>
<dbReference type="PANTHER" id="PTHR11590:SF69">
    <property type="entry name" value="RE08173P"/>
    <property type="match status" value="1"/>
</dbReference>
<dbReference type="InterPro" id="IPR014756">
    <property type="entry name" value="Ig_E-set"/>
</dbReference>
<dbReference type="EMBL" id="BMAW01097073">
    <property type="protein sequence ID" value="GFS77827.1"/>
    <property type="molecule type" value="Genomic_DNA"/>
</dbReference>
<reference evidence="3" key="1">
    <citation type="submission" date="2020-08" db="EMBL/GenBank/DDBJ databases">
        <title>Multicomponent nature underlies the extraordinary mechanical properties of spider dragline silk.</title>
        <authorList>
            <person name="Kono N."/>
            <person name="Nakamura H."/>
            <person name="Mori M."/>
            <person name="Yoshida Y."/>
            <person name="Ohtoshi R."/>
            <person name="Malay A.D."/>
            <person name="Moran D.A.P."/>
            <person name="Tomita M."/>
            <person name="Numata K."/>
            <person name="Arakawa K."/>
        </authorList>
    </citation>
    <scope>NUCLEOTIDE SEQUENCE</scope>
</reference>
<dbReference type="InterPro" id="IPR050779">
    <property type="entry name" value="Transglutaminase"/>
</dbReference>
<dbReference type="AlphaFoldDB" id="A0A8X6MTV0"/>
<dbReference type="GO" id="GO:0003810">
    <property type="term" value="F:protein-glutamine gamma-glutamyltransferase activity"/>
    <property type="evidence" value="ECO:0007669"/>
    <property type="project" value="TreeGrafter"/>
</dbReference>
<evidence type="ECO:0000256" key="1">
    <source>
        <dbReference type="ARBA" id="ARBA00005968"/>
    </source>
</evidence>
<feature type="domain" description="Transglutaminase N-terminal" evidence="2">
    <location>
        <begin position="48"/>
        <end position="162"/>
    </location>
</feature>
<dbReference type="Gene3D" id="2.60.40.10">
    <property type="entry name" value="Immunoglobulins"/>
    <property type="match status" value="1"/>
</dbReference>
<evidence type="ECO:0000313" key="3">
    <source>
        <dbReference type="EMBL" id="GFS77827.1"/>
    </source>
</evidence>
<comment type="caution">
    <text evidence="3">The sequence shown here is derived from an EMBL/GenBank/DDBJ whole genome shotgun (WGS) entry which is preliminary data.</text>
</comment>
<dbReference type="SUPFAM" id="SSF81296">
    <property type="entry name" value="E set domains"/>
    <property type="match status" value="1"/>
</dbReference>
<protein>
    <submittedName>
        <fullName evidence="3">Annulin</fullName>
    </submittedName>
</protein>
<proteinExistence type="inferred from homology"/>
<keyword evidence="4" id="KW-1185">Reference proteome</keyword>
<organism evidence="3 4">
    <name type="scientific">Nephila pilipes</name>
    <name type="common">Giant wood spider</name>
    <name type="synonym">Nephila maculata</name>
    <dbReference type="NCBI Taxonomy" id="299642"/>
    <lineage>
        <taxon>Eukaryota</taxon>
        <taxon>Metazoa</taxon>
        <taxon>Ecdysozoa</taxon>
        <taxon>Arthropoda</taxon>
        <taxon>Chelicerata</taxon>
        <taxon>Arachnida</taxon>
        <taxon>Araneae</taxon>
        <taxon>Araneomorphae</taxon>
        <taxon>Entelegynae</taxon>
        <taxon>Araneoidea</taxon>
        <taxon>Nephilidae</taxon>
        <taxon>Nephila</taxon>
    </lineage>
</organism>
<accession>A0A8X6MTV0</accession>
<dbReference type="InterPro" id="IPR001102">
    <property type="entry name" value="Transglutaminase_N"/>
</dbReference>